<sequence length="451" mass="50809">MGRTGRLCAAAFKRRRMELKGTEEEKDKRGSEKDMVSLRRRLQQKLMEEIESRKSVSDEELWELIDRAVLEAGQAEYIPLKEKKDLRIRLFDSFRRLGILQELIDDRQVTEIMVNGHEKVFIERGGRTMLWEKSFDSREQLEDMIQQIVGRVNRMVNVSNPVVDARLEDGSRVHVVLPPIALDGPAVTIRKFPEPITMEKLIGYGSITEEAAGFLRILVQSGYNIFISGGTNSGKSTFLNALSAFIPQEERVITIEDSAELKIQQVDNLVRMEARNANSEGEGQVTIRDLIRAALRMNPSRIIVGEVRSGEAFDLLTAFNTGHSGMGTGHANSPQDMLSRLESMVLMAADLPLPAIRTQICAAIDILVHLGRLRDRSRRVLAIAEIAGMDRGEIRLNPLFAFREKGEDKLHEQEKSAGEARTRVLEAVEGRLEAVGSLIRREKLWAAGFRL</sequence>
<reference evidence="3" key="1">
    <citation type="submission" date="2020-10" db="EMBL/GenBank/DDBJ databases">
        <authorList>
            <person name="Gilroy R."/>
        </authorList>
    </citation>
    <scope>NUCLEOTIDE SEQUENCE</scope>
    <source>
        <strain evidence="3">CHK123-3438</strain>
    </source>
</reference>
<evidence type="ECO:0000313" key="3">
    <source>
        <dbReference type="EMBL" id="HIT43185.1"/>
    </source>
</evidence>
<dbReference type="CDD" id="cd01130">
    <property type="entry name" value="VirB11-like_ATPase"/>
    <property type="match status" value="1"/>
</dbReference>
<dbReference type="PANTHER" id="PTHR30486:SF6">
    <property type="entry name" value="TYPE IV PILUS RETRACTATION ATPASE PILT"/>
    <property type="match status" value="1"/>
</dbReference>
<comment type="similarity">
    <text evidence="1">Belongs to the GSP E family.</text>
</comment>
<name>A0A9D1GLK2_9FIRM</name>
<dbReference type="Gene3D" id="3.30.450.380">
    <property type="match status" value="1"/>
</dbReference>
<reference evidence="3" key="2">
    <citation type="journal article" date="2021" name="PeerJ">
        <title>Extensive microbial diversity within the chicken gut microbiome revealed by metagenomics and culture.</title>
        <authorList>
            <person name="Gilroy R."/>
            <person name="Ravi A."/>
            <person name="Getino M."/>
            <person name="Pursley I."/>
            <person name="Horton D.L."/>
            <person name="Alikhan N.F."/>
            <person name="Baker D."/>
            <person name="Gharbi K."/>
            <person name="Hall N."/>
            <person name="Watson M."/>
            <person name="Adriaenssens E.M."/>
            <person name="Foster-Nyarko E."/>
            <person name="Jarju S."/>
            <person name="Secka A."/>
            <person name="Antonio M."/>
            <person name="Oren A."/>
            <person name="Chaudhuri R.R."/>
            <person name="La Ragione R."/>
            <person name="Hildebrand F."/>
            <person name="Pallen M.J."/>
        </authorList>
    </citation>
    <scope>NUCLEOTIDE SEQUENCE</scope>
    <source>
        <strain evidence="3">CHK123-3438</strain>
    </source>
</reference>
<dbReference type="GO" id="GO:0016887">
    <property type="term" value="F:ATP hydrolysis activity"/>
    <property type="evidence" value="ECO:0007669"/>
    <property type="project" value="InterPro"/>
</dbReference>
<accession>A0A9D1GLK2</accession>
<dbReference type="InterPro" id="IPR027417">
    <property type="entry name" value="P-loop_NTPase"/>
</dbReference>
<protein>
    <submittedName>
        <fullName evidence="3">CpaF family protein</fullName>
    </submittedName>
</protein>
<organism evidence="3 4">
    <name type="scientific">Candidatus Caccovicinus merdipullorum</name>
    <dbReference type="NCBI Taxonomy" id="2840724"/>
    <lineage>
        <taxon>Bacteria</taxon>
        <taxon>Bacillati</taxon>
        <taxon>Bacillota</taxon>
        <taxon>Clostridia</taxon>
        <taxon>Eubacteriales</taxon>
        <taxon>Candidatus Caccovicinus</taxon>
    </lineage>
</organism>
<dbReference type="InterPro" id="IPR050921">
    <property type="entry name" value="T4SS_GSP_E_ATPase"/>
</dbReference>
<dbReference type="Pfam" id="PF00437">
    <property type="entry name" value="T2SSE"/>
    <property type="match status" value="1"/>
</dbReference>
<comment type="caution">
    <text evidence="3">The sequence shown here is derived from an EMBL/GenBank/DDBJ whole genome shotgun (WGS) entry which is preliminary data.</text>
</comment>
<evidence type="ECO:0000259" key="2">
    <source>
        <dbReference type="Pfam" id="PF00437"/>
    </source>
</evidence>
<dbReference type="Gene3D" id="3.40.50.300">
    <property type="entry name" value="P-loop containing nucleotide triphosphate hydrolases"/>
    <property type="match status" value="1"/>
</dbReference>
<proteinExistence type="inferred from homology"/>
<feature type="domain" description="Bacterial type II secretion system protein E" evidence="2">
    <location>
        <begin position="98"/>
        <end position="428"/>
    </location>
</feature>
<dbReference type="SUPFAM" id="SSF52540">
    <property type="entry name" value="P-loop containing nucleoside triphosphate hydrolases"/>
    <property type="match status" value="1"/>
</dbReference>
<dbReference type="AlphaFoldDB" id="A0A9D1GLK2"/>
<dbReference type="Proteomes" id="UP000886860">
    <property type="component" value="Unassembled WGS sequence"/>
</dbReference>
<dbReference type="InterPro" id="IPR001482">
    <property type="entry name" value="T2SS/T4SS_dom"/>
</dbReference>
<dbReference type="PANTHER" id="PTHR30486">
    <property type="entry name" value="TWITCHING MOTILITY PROTEIN PILT"/>
    <property type="match status" value="1"/>
</dbReference>
<dbReference type="EMBL" id="DVKS01000231">
    <property type="protein sequence ID" value="HIT43185.1"/>
    <property type="molecule type" value="Genomic_DNA"/>
</dbReference>
<gene>
    <name evidence="3" type="ORF">IAB60_14005</name>
</gene>
<evidence type="ECO:0000256" key="1">
    <source>
        <dbReference type="ARBA" id="ARBA00006611"/>
    </source>
</evidence>
<evidence type="ECO:0000313" key="4">
    <source>
        <dbReference type="Proteomes" id="UP000886860"/>
    </source>
</evidence>